<dbReference type="Gene3D" id="1.25.40.10">
    <property type="entry name" value="Tetratricopeptide repeat domain"/>
    <property type="match status" value="1"/>
</dbReference>
<dbReference type="SUPFAM" id="SSF48452">
    <property type="entry name" value="TPR-like"/>
    <property type="match status" value="1"/>
</dbReference>
<dbReference type="AlphaFoldDB" id="A0A6J5Z3D6"/>
<proteinExistence type="predicted"/>
<organism evidence="1">
    <name type="scientific">freshwater metagenome</name>
    <dbReference type="NCBI Taxonomy" id="449393"/>
    <lineage>
        <taxon>unclassified sequences</taxon>
        <taxon>metagenomes</taxon>
        <taxon>ecological metagenomes</taxon>
    </lineage>
</organism>
<dbReference type="InterPro" id="IPR019734">
    <property type="entry name" value="TPR_rpt"/>
</dbReference>
<accession>A0A6J5Z3D6</accession>
<dbReference type="Pfam" id="PF13432">
    <property type="entry name" value="TPR_16"/>
    <property type="match status" value="1"/>
</dbReference>
<protein>
    <submittedName>
        <fullName evidence="1">Unannotated protein</fullName>
    </submittedName>
</protein>
<sequence>MDDPSAYDSYRSGLELLEGGDHHAAVVALLRARDADPGASSVREALGRAFFGAHRYREAAEEFEAVVERAPTNDYALFCLGRSLQLLGAHDEARHPLALAACLQPERDDYRAYRDAARRHASR</sequence>
<name>A0A6J5Z3D6_9ZZZZ</name>
<dbReference type="EMBL" id="CAESAN010000008">
    <property type="protein sequence ID" value="CAB4335828.1"/>
    <property type="molecule type" value="Genomic_DNA"/>
</dbReference>
<gene>
    <name evidence="1" type="ORF">UFOPK3547_00169</name>
</gene>
<evidence type="ECO:0000313" key="1">
    <source>
        <dbReference type="EMBL" id="CAB4335828.1"/>
    </source>
</evidence>
<dbReference type="InterPro" id="IPR011990">
    <property type="entry name" value="TPR-like_helical_dom_sf"/>
</dbReference>
<dbReference type="PROSITE" id="PS50005">
    <property type="entry name" value="TPR"/>
    <property type="match status" value="1"/>
</dbReference>
<reference evidence="1" key="1">
    <citation type="submission" date="2020-05" db="EMBL/GenBank/DDBJ databases">
        <authorList>
            <person name="Chiriac C."/>
            <person name="Salcher M."/>
            <person name="Ghai R."/>
            <person name="Kavagutti S V."/>
        </authorList>
    </citation>
    <scope>NUCLEOTIDE SEQUENCE</scope>
</reference>